<dbReference type="GO" id="GO:0005886">
    <property type="term" value="C:plasma membrane"/>
    <property type="evidence" value="ECO:0007669"/>
    <property type="project" value="UniProtKB-SubCell"/>
</dbReference>
<protein>
    <recommendedName>
        <fullName evidence="10">Odorant receptor</fullName>
    </recommendedName>
</protein>
<comment type="caution">
    <text evidence="10">Lacks conserved residue(s) required for the propagation of feature annotation.</text>
</comment>
<evidence type="ECO:0000256" key="6">
    <source>
        <dbReference type="ARBA" id="ARBA00022989"/>
    </source>
</evidence>
<gene>
    <name evidence="11" type="ORF">PVAND_014036</name>
</gene>
<evidence type="ECO:0000256" key="1">
    <source>
        <dbReference type="ARBA" id="ARBA00004651"/>
    </source>
</evidence>
<keyword evidence="3 10" id="KW-0716">Sensory transduction</keyword>
<dbReference type="GO" id="GO:0007165">
    <property type="term" value="P:signal transduction"/>
    <property type="evidence" value="ECO:0007669"/>
    <property type="project" value="UniProtKB-KW"/>
</dbReference>
<sequence>MTENPLEKLENYSKLSTSIFNKIFGDGYSEKIILPKGLALIVLYFIILAVMYFNGIYQNRKNLLNIITLTMILSILFQITIAFIGRFLGNDNEIIAAHEIIEKFYKEEGKKSENLSTLNSIMDNAMKTLNIYLIISFMFYNIHTITSFIVSYIKGEFIMSFNIYFPYIDQNTLYGYFFNMSILTIAGVLFWFLVGSRECHFIFYSMQVISMVNILRKKFENFDKKIKKLHEIVENQSGSSDQQFQSIIAKVISENRVKMKVATFEKEIIHLINEFEVLEQYKQHCFKYNKNVSFIALSANSIAIGLSLLYTRLVSIAIGLSLALLFFFQVLLYCLVGAIVSEQNEKLLQTVYDFPWYELSPKFGKIYMQFIHQCQNAISFDLPILGTLDLELFTNFIKASYSYMNYLFKFI</sequence>
<accession>A0A9J6CSA8</accession>
<feature type="transmembrane region" description="Helical" evidence="10">
    <location>
        <begin position="63"/>
        <end position="84"/>
    </location>
</feature>
<keyword evidence="7 10" id="KW-0472">Membrane</keyword>
<comment type="caution">
    <text evidence="11">The sequence shown here is derived from an EMBL/GenBank/DDBJ whole genome shotgun (WGS) entry which is preliminary data.</text>
</comment>
<dbReference type="Pfam" id="PF02949">
    <property type="entry name" value="7tm_6"/>
    <property type="match status" value="1"/>
</dbReference>
<feature type="transmembrane region" description="Helical" evidence="10">
    <location>
        <begin position="316"/>
        <end position="340"/>
    </location>
</feature>
<proteinExistence type="inferred from homology"/>
<keyword evidence="12" id="KW-1185">Reference proteome</keyword>
<evidence type="ECO:0000313" key="12">
    <source>
        <dbReference type="Proteomes" id="UP001107558"/>
    </source>
</evidence>
<keyword evidence="4 10" id="KW-0812">Transmembrane</keyword>
<organism evidence="11 12">
    <name type="scientific">Polypedilum vanderplanki</name>
    <name type="common">Sleeping chironomid midge</name>
    <dbReference type="NCBI Taxonomy" id="319348"/>
    <lineage>
        <taxon>Eukaryota</taxon>
        <taxon>Metazoa</taxon>
        <taxon>Ecdysozoa</taxon>
        <taxon>Arthropoda</taxon>
        <taxon>Hexapoda</taxon>
        <taxon>Insecta</taxon>
        <taxon>Pterygota</taxon>
        <taxon>Neoptera</taxon>
        <taxon>Endopterygota</taxon>
        <taxon>Diptera</taxon>
        <taxon>Nematocera</taxon>
        <taxon>Chironomoidea</taxon>
        <taxon>Chironomidae</taxon>
        <taxon>Chironominae</taxon>
        <taxon>Polypedilum</taxon>
        <taxon>Polypedilum</taxon>
    </lineage>
</organism>
<feature type="transmembrane region" description="Helical" evidence="10">
    <location>
        <begin position="292"/>
        <end position="310"/>
    </location>
</feature>
<evidence type="ECO:0000256" key="10">
    <source>
        <dbReference type="RuleBase" id="RU351113"/>
    </source>
</evidence>
<keyword evidence="8 10" id="KW-0675">Receptor</keyword>
<dbReference type="InterPro" id="IPR004117">
    <property type="entry name" value="7tm6_olfct_rcpt"/>
</dbReference>
<comment type="similarity">
    <text evidence="10">Belongs to the insect chemoreceptor superfamily. Heteromeric odorant receptor channel (TC 1.A.69) family.</text>
</comment>
<keyword evidence="5 10" id="KW-0552">Olfaction</keyword>
<evidence type="ECO:0000256" key="5">
    <source>
        <dbReference type="ARBA" id="ARBA00022725"/>
    </source>
</evidence>
<keyword evidence="9 10" id="KW-0807">Transducer</keyword>
<evidence type="ECO:0000256" key="3">
    <source>
        <dbReference type="ARBA" id="ARBA00022606"/>
    </source>
</evidence>
<dbReference type="AlphaFoldDB" id="A0A9J6CSA8"/>
<keyword evidence="2" id="KW-1003">Cell membrane</keyword>
<dbReference type="PANTHER" id="PTHR21137">
    <property type="entry name" value="ODORANT RECEPTOR"/>
    <property type="match status" value="1"/>
</dbReference>
<dbReference type="Proteomes" id="UP001107558">
    <property type="component" value="Chromosome 1"/>
</dbReference>
<feature type="transmembrane region" description="Helical" evidence="10">
    <location>
        <begin position="131"/>
        <end position="153"/>
    </location>
</feature>
<evidence type="ECO:0000256" key="4">
    <source>
        <dbReference type="ARBA" id="ARBA00022692"/>
    </source>
</evidence>
<evidence type="ECO:0000256" key="7">
    <source>
        <dbReference type="ARBA" id="ARBA00023136"/>
    </source>
</evidence>
<dbReference type="GO" id="GO:0005549">
    <property type="term" value="F:odorant binding"/>
    <property type="evidence" value="ECO:0007669"/>
    <property type="project" value="InterPro"/>
</dbReference>
<feature type="transmembrane region" description="Helical" evidence="10">
    <location>
        <begin position="38"/>
        <end position="57"/>
    </location>
</feature>
<evidence type="ECO:0000256" key="9">
    <source>
        <dbReference type="ARBA" id="ARBA00023224"/>
    </source>
</evidence>
<evidence type="ECO:0000256" key="8">
    <source>
        <dbReference type="ARBA" id="ARBA00023170"/>
    </source>
</evidence>
<evidence type="ECO:0000313" key="11">
    <source>
        <dbReference type="EMBL" id="KAG5684824.1"/>
    </source>
</evidence>
<comment type="subcellular location">
    <subcellularLocation>
        <location evidence="1 10">Cell membrane</location>
        <topology evidence="1 10">Multi-pass membrane protein</topology>
    </subcellularLocation>
</comment>
<name>A0A9J6CSA8_POLVA</name>
<dbReference type="GO" id="GO:0004984">
    <property type="term" value="F:olfactory receptor activity"/>
    <property type="evidence" value="ECO:0007669"/>
    <property type="project" value="InterPro"/>
</dbReference>
<dbReference type="EMBL" id="JADBJN010000001">
    <property type="protein sequence ID" value="KAG5684824.1"/>
    <property type="molecule type" value="Genomic_DNA"/>
</dbReference>
<feature type="transmembrane region" description="Helical" evidence="10">
    <location>
        <begin position="173"/>
        <end position="194"/>
    </location>
</feature>
<dbReference type="PANTHER" id="PTHR21137:SF35">
    <property type="entry name" value="ODORANT RECEPTOR 19A-RELATED"/>
    <property type="match status" value="1"/>
</dbReference>
<reference evidence="11" key="1">
    <citation type="submission" date="2021-03" db="EMBL/GenBank/DDBJ databases">
        <title>Chromosome level genome of the anhydrobiotic midge Polypedilum vanderplanki.</title>
        <authorList>
            <person name="Yoshida Y."/>
            <person name="Kikawada T."/>
            <person name="Gusev O."/>
        </authorList>
    </citation>
    <scope>NUCLEOTIDE SEQUENCE</scope>
    <source>
        <strain evidence="11">NIAS01</strain>
        <tissue evidence="11">Whole body or cell culture</tissue>
    </source>
</reference>
<dbReference type="OrthoDB" id="7964808at2759"/>
<evidence type="ECO:0000256" key="2">
    <source>
        <dbReference type="ARBA" id="ARBA00022475"/>
    </source>
</evidence>
<keyword evidence="6 10" id="KW-1133">Transmembrane helix</keyword>